<organism evidence="2 3">
    <name type="scientific">Sinomonas terricola</name>
    <dbReference type="NCBI Taxonomy" id="3110330"/>
    <lineage>
        <taxon>Bacteria</taxon>
        <taxon>Bacillati</taxon>
        <taxon>Actinomycetota</taxon>
        <taxon>Actinomycetes</taxon>
        <taxon>Micrococcales</taxon>
        <taxon>Micrococcaceae</taxon>
        <taxon>Sinomonas</taxon>
    </lineage>
</organism>
<name>A0ABU5T491_9MICC</name>
<dbReference type="Proteomes" id="UP001304769">
    <property type="component" value="Unassembled WGS sequence"/>
</dbReference>
<accession>A0ABU5T491</accession>
<evidence type="ECO:0000313" key="3">
    <source>
        <dbReference type="Proteomes" id="UP001304769"/>
    </source>
</evidence>
<protein>
    <recommendedName>
        <fullName evidence="4">Helix-turn-helix domain containing protein</fullName>
    </recommendedName>
</protein>
<feature type="compositionally biased region" description="Polar residues" evidence="1">
    <location>
        <begin position="288"/>
        <end position="300"/>
    </location>
</feature>
<dbReference type="RefSeq" id="WP_323278334.1">
    <property type="nucleotide sequence ID" value="NZ_JAYGGQ010000004.1"/>
</dbReference>
<comment type="caution">
    <text evidence="2">The sequence shown here is derived from an EMBL/GenBank/DDBJ whole genome shotgun (WGS) entry which is preliminary data.</text>
</comment>
<proteinExistence type="predicted"/>
<sequence>MSTRVSITCEECGHTTTSKSRATAEYGQSLHRCATALERKARAERVAERRIREGVKRECQCKRARHEHGTRTMYVRDKCRCRPCTDANLAAERARARAKLYGRYDCGRVPAAPVREHVQGLMAAGIGIKRVSALSGVSTGTLSKLLYGVPSKGIGPRERCQRDVADRLLAVALGTAALADGALVDATGTHRRLQALVSIGYSVSRLGEMLGIDRANMAGPIGRHPQVTAATARKAAALYERLWNVPHEPEGHFERISASRARNHAAARGWAPPMAWDDDTIDDPAASPTGTEQTMRTSAHTSELVEDIEHMLTTGASPEEVAHRTGRNPRDLDRILYRAGRRDLATWLRTGEQPATYQRQDAA</sequence>
<keyword evidence="3" id="KW-1185">Reference proteome</keyword>
<evidence type="ECO:0000313" key="2">
    <source>
        <dbReference type="EMBL" id="MEA5454488.1"/>
    </source>
</evidence>
<feature type="region of interest" description="Disordered" evidence="1">
    <location>
        <begin position="281"/>
        <end position="300"/>
    </location>
</feature>
<dbReference type="EMBL" id="JAYGGQ010000004">
    <property type="protein sequence ID" value="MEA5454488.1"/>
    <property type="molecule type" value="Genomic_DNA"/>
</dbReference>
<gene>
    <name evidence="2" type="ORF">SPF06_07120</name>
</gene>
<evidence type="ECO:0008006" key="4">
    <source>
        <dbReference type="Google" id="ProtNLM"/>
    </source>
</evidence>
<evidence type="ECO:0000256" key="1">
    <source>
        <dbReference type="SAM" id="MobiDB-lite"/>
    </source>
</evidence>
<reference evidence="2 3" key="1">
    <citation type="submission" date="2023-12" db="EMBL/GenBank/DDBJ databases">
        <title>Sinomonas terricola sp. nov, isolated from litchi orchard soil in Guangdong, PR China.</title>
        <authorList>
            <person name="Jiaxin W."/>
            <person name="Yang Z."/>
            <person name="Honghui Z."/>
        </authorList>
    </citation>
    <scope>NUCLEOTIDE SEQUENCE [LARGE SCALE GENOMIC DNA]</scope>
    <source>
        <strain evidence="2 3">JGH33</strain>
    </source>
</reference>